<gene>
    <name evidence="2" type="ORF">ATJ93_3110</name>
</gene>
<evidence type="ECO:0000313" key="2">
    <source>
        <dbReference type="EMBL" id="RKD93486.1"/>
    </source>
</evidence>
<dbReference type="AlphaFoldDB" id="A0A419WDT8"/>
<feature type="compositionally biased region" description="Acidic residues" evidence="1">
    <location>
        <begin position="293"/>
        <end position="311"/>
    </location>
</feature>
<evidence type="ECO:0000256" key="1">
    <source>
        <dbReference type="SAM" id="MobiDB-lite"/>
    </source>
</evidence>
<evidence type="ECO:0000313" key="3">
    <source>
        <dbReference type="Proteomes" id="UP000283805"/>
    </source>
</evidence>
<dbReference type="Proteomes" id="UP000283805">
    <property type="component" value="Unassembled WGS sequence"/>
</dbReference>
<feature type="compositionally biased region" description="Basic and acidic residues" evidence="1">
    <location>
        <begin position="1"/>
        <end position="10"/>
    </location>
</feature>
<name>A0A419WDT8_9EURY</name>
<sequence length="334" mass="36315">MADESDRSADADESDGSVPTRRAVLKASSGALALPVVGAGNVQADDGDGSGGLLDALPIDGACPDATIEPSMGHCEGATTAGCADDHPATVELREAVRESLETRYPTAGTLIDAGYKPYFDTLERGDDSWSHWINPAFIGDATVLDPDRPESVLVDNQSWRSIGVMFIATGSGEAIEPPPPVYDGDEAVWQEQQVDEYVVDEQQSAGDTGTSDGSDDSHDQQPDRCSPWHYHAGLPGRAAWWYYQQVYGQEYEDGTLSVPCRTPCMLHVWSVDHPESVYAHDAPPEEYRTQEPADEPGFETDAEPGTDELGWDVVPDSLVPERPEERSFLEFRR</sequence>
<keyword evidence="3" id="KW-1185">Reference proteome</keyword>
<accession>A0A419WDT8</accession>
<reference evidence="2 3" key="1">
    <citation type="submission" date="2018-09" db="EMBL/GenBank/DDBJ databases">
        <title>Genomic Encyclopedia of Archaeal and Bacterial Type Strains, Phase II (KMG-II): from individual species to whole genera.</title>
        <authorList>
            <person name="Goeker M."/>
        </authorList>
    </citation>
    <scope>NUCLEOTIDE SEQUENCE [LARGE SCALE GENOMIC DNA]</scope>
    <source>
        <strain evidence="2 3">DSM 13151</strain>
    </source>
</reference>
<dbReference type="EMBL" id="RAPO01000003">
    <property type="protein sequence ID" value="RKD93486.1"/>
    <property type="molecule type" value="Genomic_DNA"/>
</dbReference>
<feature type="region of interest" description="Disordered" evidence="1">
    <location>
        <begin position="202"/>
        <end position="228"/>
    </location>
</feature>
<feature type="region of interest" description="Disordered" evidence="1">
    <location>
        <begin position="1"/>
        <end position="22"/>
    </location>
</feature>
<comment type="caution">
    <text evidence="2">The sequence shown here is derived from an EMBL/GenBank/DDBJ whole genome shotgun (WGS) entry which is preliminary data.</text>
</comment>
<dbReference type="InterPro" id="IPR006311">
    <property type="entry name" value="TAT_signal"/>
</dbReference>
<dbReference type="PROSITE" id="PS51318">
    <property type="entry name" value="TAT"/>
    <property type="match status" value="1"/>
</dbReference>
<feature type="region of interest" description="Disordered" evidence="1">
    <location>
        <begin position="287"/>
        <end position="315"/>
    </location>
</feature>
<organism evidence="2 3">
    <name type="scientific">Halopiger aswanensis</name>
    <dbReference type="NCBI Taxonomy" id="148449"/>
    <lineage>
        <taxon>Archaea</taxon>
        <taxon>Methanobacteriati</taxon>
        <taxon>Methanobacteriota</taxon>
        <taxon>Stenosarchaea group</taxon>
        <taxon>Halobacteria</taxon>
        <taxon>Halobacteriales</taxon>
        <taxon>Natrialbaceae</taxon>
        <taxon>Halopiger</taxon>
    </lineage>
</organism>
<proteinExistence type="predicted"/>
<dbReference type="OrthoDB" id="160599at2157"/>
<feature type="compositionally biased region" description="Low complexity" evidence="1">
    <location>
        <begin position="202"/>
        <end position="213"/>
    </location>
</feature>
<protein>
    <submittedName>
        <fullName evidence="2">Uncharacterized protein</fullName>
    </submittedName>
</protein>
<dbReference type="RefSeq" id="WP_120245494.1">
    <property type="nucleotide sequence ID" value="NZ_RAPO01000003.1"/>
</dbReference>